<reference evidence="1 2" key="1">
    <citation type="submission" date="2015-12" db="EMBL/GenBank/DDBJ databases">
        <title>Genome sequence of Oceanibaculum pacificum MCCC 1A02656.</title>
        <authorList>
            <person name="Lu L."/>
            <person name="Lai Q."/>
            <person name="Shao Z."/>
            <person name="Qian P."/>
        </authorList>
    </citation>
    <scope>NUCLEOTIDE SEQUENCE [LARGE SCALE GENOMIC DNA]</scope>
    <source>
        <strain evidence="1 2">MCCC 1A02656</strain>
    </source>
</reference>
<organism evidence="1 2">
    <name type="scientific">Oceanibaculum pacificum</name>
    <dbReference type="NCBI Taxonomy" id="580166"/>
    <lineage>
        <taxon>Bacteria</taxon>
        <taxon>Pseudomonadati</taxon>
        <taxon>Pseudomonadota</taxon>
        <taxon>Alphaproteobacteria</taxon>
        <taxon>Rhodospirillales</taxon>
        <taxon>Oceanibaculaceae</taxon>
        <taxon>Oceanibaculum</taxon>
    </lineage>
</organism>
<dbReference type="AlphaFoldDB" id="A0A154VA94"/>
<sequence length="287" mass="30842">MSFRNILIPIEESALLESMLDSGLATARRFNSNMEGMPIRRALLEVVAVGPDGFVGATAHLVEDFERDETQRASRCREKFFDFMRAHNVPLVDPTAIGDSVSATWNEQSAPGDAMVGNRGRLFDLIVVGRPARDASTPRMSTLEAGLFDSGRPLLIAPPTPPATLGDTIVIAWNGSTETARTIAFANGFLRHAKKVVVLSVEGAMVPGPTGAELAQYLARKGIPAEHKDILNPDKPAGEVMLREATALGADLLVKGGYTQSRVRQMIFGGATSHILANAELPIFMAH</sequence>
<accession>A0A154VA94</accession>
<evidence type="ECO:0008006" key="3">
    <source>
        <dbReference type="Google" id="ProtNLM"/>
    </source>
</evidence>
<dbReference type="CDD" id="cd00293">
    <property type="entry name" value="USP-like"/>
    <property type="match status" value="1"/>
</dbReference>
<proteinExistence type="predicted"/>
<dbReference type="PRINTS" id="PR01438">
    <property type="entry name" value="UNVRSLSTRESS"/>
</dbReference>
<evidence type="ECO:0000313" key="2">
    <source>
        <dbReference type="Proteomes" id="UP000076400"/>
    </source>
</evidence>
<dbReference type="SUPFAM" id="SSF52402">
    <property type="entry name" value="Adenine nucleotide alpha hydrolases-like"/>
    <property type="match status" value="1"/>
</dbReference>
<dbReference type="STRING" id="580166.AUP43_14800"/>
<protein>
    <recommendedName>
        <fullName evidence="3">UspA domain-containing protein</fullName>
    </recommendedName>
</protein>
<evidence type="ECO:0000313" key="1">
    <source>
        <dbReference type="EMBL" id="KZC98275.1"/>
    </source>
</evidence>
<dbReference type="EMBL" id="LPXN01000172">
    <property type="protein sequence ID" value="KZC98275.1"/>
    <property type="molecule type" value="Genomic_DNA"/>
</dbReference>
<gene>
    <name evidence="1" type="ORF">AUP43_14800</name>
</gene>
<keyword evidence="2" id="KW-1185">Reference proteome</keyword>
<dbReference type="InterPro" id="IPR006015">
    <property type="entry name" value="Universal_stress_UspA"/>
</dbReference>
<dbReference type="OrthoDB" id="9804721at2"/>
<dbReference type="Proteomes" id="UP000076400">
    <property type="component" value="Unassembled WGS sequence"/>
</dbReference>
<name>A0A154VA94_9PROT</name>
<comment type="caution">
    <text evidence="1">The sequence shown here is derived from an EMBL/GenBank/DDBJ whole genome shotgun (WGS) entry which is preliminary data.</text>
</comment>
<dbReference type="RefSeq" id="WP_067560258.1">
    <property type="nucleotide sequence ID" value="NZ_LPXN01000172.1"/>
</dbReference>
<dbReference type="Gene3D" id="3.40.50.12370">
    <property type="match status" value="1"/>
</dbReference>